<evidence type="ECO:0000256" key="1">
    <source>
        <dbReference type="ARBA" id="ARBA00004651"/>
    </source>
</evidence>
<name>A0AAE5BU01_9RHOB</name>
<dbReference type="SUPFAM" id="SSF161098">
    <property type="entry name" value="MetI-like"/>
    <property type="match status" value="1"/>
</dbReference>
<dbReference type="InterPro" id="IPR035906">
    <property type="entry name" value="MetI-like_sf"/>
</dbReference>
<dbReference type="Pfam" id="PF00528">
    <property type="entry name" value="BPD_transp_1"/>
    <property type="match status" value="1"/>
</dbReference>
<keyword evidence="8" id="KW-1185">Reference proteome</keyword>
<comment type="subcellular location">
    <subcellularLocation>
        <location evidence="1 5">Cell membrane</location>
        <topology evidence="1 5">Multi-pass membrane protein</topology>
    </subcellularLocation>
</comment>
<evidence type="ECO:0000259" key="6">
    <source>
        <dbReference type="PROSITE" id="PS50928"/>
    </source>
</evidence>
<evidence type="ECO:0000256" key="4">
    <source>
        <dbReference type="ARBA" id="ARBA00023136"/>
    </source>
</evidence>
<reference evidence="7" key="1">
    <citation type="submission" date="2020-01" db="EMBL/GenBank/DDBJ databases">
        <authorList>
            <person name="Chen W.-M."/>
        </authorList>
    </citation>
    <scope>NUCLEOTIDE SEQUENCE</scope>
    <source>
        <strain evidence="7">CYK-10</strain>
    </source>
</reference>
<evidence type="ECO:0000256" key="5">
    <source>
        <dbReference type="RuleBase" id="RU363032"/>
    </source>
</evidence>
<dbReference type="InterPro" id="IPR000515">
    <property type="entry name" value="MetI-like"/>
</dbReference>
<dbReference type="PROSITE" id="PS50928">
    <property type="entry name" value="ABC_TM1"/>
    <property type="match status" value="1"/>
</dbReference>
<feature type="transmembrane region" description="Helical" evidence="5">
    <location>
        <begin position="294"/>
        <end position="314"/>
    </location>
</feature>
<dbReference type="EMBL" id="JAABNR010000003">
    <property type="protein sequence ID" value="NBZ86752.1"/>
    <property type="molecule type" value="Genomic_DNA"/>
</dbReference>
<comment type="similarity">
    <text evidence="5">Belongs to the binding-protein-dependent transport system permease family.</text>
</comment>
<keyword evidence="4 5" id="KW-0472">Membrane</keyword>
<evidence type="ECO:0000313" key="8">
    <source>
        <dbReference type="Proteomes" id="UP001193501"/>
    </source>
</evidence>
<gene>
    <name evidence="7" type="ORF">GV832_04100</name>
</gene>
<dbReference type="CDD" id="cd06261">
    <property type="entry name" value="TM_PBP2"/>
    <property type="match status" value="1"/>
</dbReference>
<dbReference type="Proteomes" id="UP001193501">
    <property type="component" value="Unassembled WGS sequence"/>
</dbReference>
<feature type="transmembrane region" description="Helical" evidence="5">
    <location>
        <begin position="20"/>
        <end position="41"/>
    </location>
</feature>
<feature type="transmembrane region" description="Helical" evidence="5">
    <location>
        <begin position="176"/>
        <end position="197"/>
    </location>
</feature>
<keyword evidence="5" id="KW-0813">Transport</keyword>
<dbReference type="Gene3D" id="1.10.3720.10">
    <property type="entry name" value="MetI-like"/>
    <property type="match status" value="1"/>
</dbReference>
<keyword evidence="2 5" id="KW-0812">Transmembrane</keyword>
<accession>A0AAE5BU01</accession>
<keyword evidence="3 5" id="KW-1133">Transmembrane helix</keyword>
<evidence type="ECO:0000256" key="2">
    <source>
        <dbReference type="ARBA" id="ARBA00022692"/>
    </source>
</evidence>
<dbReference type="Pfam" id="PF12911">
    <property type="entry name" value="OppC_N"/>
    <property type="match status" value="1"/>
</dbReference>
<evidence type="ECO:0000313" key="7">
    <source>
        <dbReference type="EMBL" id="NBZ86752.1"/>
    </source>
</evidence>
<sequence>MTPLSLNQRRWRNFKANKRAFYSLILFSILYGLSLCAELIANDKPLLVQYQGEWRAPFLTFYSEADFGGDFKTQADYKSPEVQCLILTGGLVDCLDTPKEIIAGVEDGSYGAGLDGFTPGRIIWAPIPFSYDTINDLSGPAPTKPDGTHWLGTDDTTRDVLARAIYGFRISVTFGLIYSAITSIIGVIVGALSGYLGGRVDLVLQRVLEVISSTPQLYLIIFLASIFSMSFWLLMAVMVAFGWMGLVGLVRAETLRVRNFEYVRAAKALGVPGWVILFRHILPNATVSTTTMMPFIVTGAIGALTGLDYLGYGLPASYPSLGEMTRQAQNNLSGWHLTFTAFFTSGIMLCLLIFIFEGVRDAFDPRRTFR</sequence>
<dbReference type="GO" id="GO:0042884">
    <property type="term" value="P:microcin transport"/>
    <property type="evidence" value="ECO:0007669"/>
    <property type="project" value="TreeGrafter"/>
</dbReference>
<dbReference type="GO" id="GO:0055085">
    <property type="term" value="P:transmembrane transport"/>
    <property type="evidence" value="ECO:0007669"/>
    <property type="project" value="InterPro"/>
</dbReference>
<dbReference type="PANTHER" id="PTHR30325:SF0">
    <property type="entry name" value="INNER MEMBRANE ABC TRANSPORTER PERMEASE PROTEIN YEJE"/>
    <property type="match status" value="1"/>
</dbReference>
<dbReference type="InterPro" id="IPR025966">
    <property type="entry name" value="OppC_N"/>
</dbReference>
<feature type="domain" description="ABC transmembrane type-1" evidence="6">
    <location>
        <begin position="168"/>
        <end position="360"/>
    </location>
</feature>
<feature type="transmembrane region" description="Helical" evidence="5">
    <location>
        <begin position="335"/>
        <end position="356"/>
    </location>
</feature>
<feature type="transmembrane region" description="Helical" evidence="5">
    <location>
        <begin position="217"/>
        <end position="250"/>
    </location>
</feature>
<proteinExistence type="inferred from homology"/>
<dbReference type="GO" id="GO:0005886">
    <property type="term" value="C:plasma membrane"/>
    <property type="evidence" value="ECO:0007669"/>
    <property type="project" value="UniProtKB-SubCell"/>
</dbReference>
<dbReference type="AlphaFoldDB" id="A0AAE5BU01"/>
<comment type="caution">
    <text evidence="7">The sequence shown here is derived from an EMBL/GenBank/DDBJ whole genome shotgun (WGS) entry which is preliminary data.</text>
</comment>
<organism evidence="7 8">
    <name type="scientific">Stagnihabitans tardus</name>
    <dbReference type="NCBI Taxonomy" id="2699202"/>
    <lineage>
        <taxon>Bacteria</taxon>
        <taxon>Pseudomonadati</taxon>
        <taxon>Pseudomonadota</taxon>
        <taxon>Alphaproteobacteria</taxon>
        <taxon>Rhodobacterales</taxon>
        <taxon>Paracoccaceae</taxon>
        <taxon>Stagnihabitans</taxon>
    </lineage>
</organism>
<feature type="transmembrane region" description="Helical" evidence="5">
    <location>
        <begin position="262"/>
        <end position="282"/>
    </location>
</feature>
<evidence type="ECO:0000256" key="3">
    <source>
        <dbReference type="ARBA" id="ARBA00022989"/>
    </source>
</evidence>
<protein>
    <submittedName>
        <fullName evidence="7">ABC transporter permease subunit</fullName>
    </submittedName>
</protein>
<dbReference type="PANTHER" id="PTHR30325">
    <property type="entry name" value="MEMBRANE COMPONENT OF ABC TRANSPORTER"/>
    <property type="match status" value="1"/>
</dbReference>